<dbReference type="InterPro" id="IPR013785">
    <property type="entry name" value="Aldolase_TIM"/>
</dbReference>
<comment type="caution">
    <text evidence="5">The sequence shown here is derived from an EMBL/GenBank/DDBJ whole genome shotgun (WGS) entry which is preliminary data.</text>
</comment>
<dbReference type="EC" id="4.3.3.7" evidence="5"/>
<dbReference type="PIRSF" id="PIRSF001365">
    <property type="entry name" value="DHDPS"/>
    <property type="match status" value="1"/>
</dbReference>
<evidence type="ECO:0000256" key="3">
    <source>
        <dbReference type="PIRSR" id="PIRSR001365-1"/>
    </source>
</evidence>
<dbReference type="GO" id="GO:0008840">
    <property type="term" value="F:4-hydroxy-tetrahydrodipicolinate synthase activity"/>
    <property type="evidence" value="ECO:0007669"/>
    <property type="project" value="UniProtKB-EC"/>
</dbReference>
<keyword evidence="6" id="KW-1185">Reference proteome</keyword>
<dbReference type="Pfam" id="PF00701">
    <property type="entry name" value="DHDPS"/>
    <property type="match status" value="1"/>
</dbReference>
<evidence type="ECO:0000313" key="5">
    <source>
        <dbReference type="EMBL" id="MBB4017809.1"/>
    </source>
</evidence>
<name>A0A840C2T6_9HYPH</name>
<dbReference type="SMART" id="SM01130">
    <property type="entry name" value="DHDPS"/>
    <property type="match status" value="1"/>
</dbReference>
<feature type="binding site" evidence="4">
    <location>
        <position position="208"/>
    </location>
    <ligand>
        <name>pyruvate</name>
        <dbReference type="ChEBI" id="CHEBI:15361"/>
    </ligand>
</feature>
<dbReference type="PRINTS" id="PR00146">
    <property type="entry name" value="DHPICSNTHASE"/>
</dbReference>
<accession>A0A840C2T6</accession>
<dbReference type="SUPFAM" id="SSF51569">
    <property type="entry name" value="Aldolase"/>
    <property type="match status" value="1"/>
</dbReference>
<keyword evidence="1 2" id="KW-0456">Lyase</keyword>
<feature type="active site" description="Proton donor/acceptor" evidence="3">
    <location>
        <position position="138"/>
    </location>
</feature>
<dbReference type="Gene3D" id="3.20.20.70">
    <property type="entry name" value="Aldolase class I"/>
    <property type="match status" value="1"/>
</dbReference>
<sequence>MAARIGWEGVFPAVTTQFRADFSLDIEATRKVMAGLIDDGVSGLIVCGTVGENTSLSRPEKVAVMEAAKDVAQGRVPVIAGIAEFTTAFAAETAREAARVGLDGIMVMPALVYSAKPHETAAHFRGVAGATDLPVMVYNNPPIYKNDVTPDILASLADCDTIVCIKDSSGDTRRFTDMRNMVGERFVLFAGLDDVVVESVMLGAAGWVSGMSNAFPREGETLFRLARAGRFEELRPLYDWFMPLLHLDARPDLVQCIKLCEEIMGRGSALTRPPRLPLTGEERRAVEDVMQKALATRPALPDVGLKSAA</sequence>
<gene>
    <name evidence="5" type="ORF">GGR16_002843</name>
</gene>
<dbReference type="EMBL" id="JACIEN010000003">
    <property type="protein sequence ID" value="MBB4017809.1"/>
    <property type="molecule type" value="Genomic_DNA"/>
</dbReference>
<dbReference type="InterPro" id="IPR002220">
    <property type="entry name" value="DapA-like"/>
</dbReference>
<reference evidence="5 6" key="1">
    <citation type="submission" date="2020-08" db="EMBL/GenBank/DDBJ databases">
        <title>Genomic Encyclopedia of Type Strains, Phase IV (KMG-IV): sequencing the most valuable type-strain genomes for metagenomic binning, comparative biology and taxonomic classification.</title>
        <authorList>
            <person name="Goeker M."/>
        </authorList>
    </citation>
    <scope>NUCLEOTIDE SEQUENCE [LARGE SCALE GENOMIC DNA]</scope>
    <source>
        <strain evidence="5 6">DSM 103737</strain>
    </source>
</reference>
<dbReference type="AlphaFoldDB" id="A0A840C2T6"/>
<feature type="active site" description="Schiff-base intermediate with substrate" evidence="3">
    <location>
        <position position="166"/>
    </location>
</feature>
<evidence type="ECO:0000256" key="2">
    <source>
        <dbReference type="PIRNR" id="PIRNR001365"/>
    </source>
</evidence>
<organism evidence="5 6">
    <name type="scientific">Chelatococcus caeni</name>
    <dbReference type="NCBI Taxonomy" id="1348468"/>
    <lineage>
        <taxon>Bacteria</taxon>
        <taxon>Pseudomonadati</taxon>
        <taxon>Pseudomonadota</taxon>
        <taxon>Alphaproteobacteria</taxon>
        <taxon>Hyphomicrobiales</taxon>
        <taxon>Chelatococcaceae</taxon>
        <taxon>Chelatococcus</taxon>
    </lineage>
</organism>
<evidence type="ECO:0000256" key="4">
    <source>
        <dbReference type="PIRSR" id="PIRSR001365-2"/>
    </source>
</evidence>
<dbReference type="CDD" id="cd00408">
    <property type="entry name" value="DHDPS-like"/>
    <property type="match status" value="1"/>
</dbReference>
<dbReference type="Proteomes" id="UP000577362">
    <property type="component" value="Unassembled WGS sequence"/>
</dbReference>
<dbReference type="PANTHER" id="PTHR12128:SF72">
    <property type="entry name" value="DIHYDRODIPICOLINATE SYNTHASE"/>
    <property type="match status" value="1"/>
</dbReference>
<dbReference type="PANTHER" id="PTHR12128">
    <property type="entry name" value="DIHYDRODIPICOLINATE SYNTHASE"/>
    <property type="match status" value="1"/>
</dbReference>
<proteinExistence type="inferred from homology"/>
<evidence type="ECO:0000256" key="1">
    <source>
        <dbReference type="ARBA" id="ARBA00023239"/>
    </source>
</evidence>
<protein>
    <submittedName>
        <fullName evidence="5">4-hydroxy-tetrahydrodipicolinate synthase</fullName>
        <ecNumber evidence="5">4.3.3.7</ecNumber>
    </submittedName>
</protein>
<dbReference type="RefSeq" id="WP_183316997.1">
    <property type="nucleotide sequence ID" value="NZ_JACIEN010000003.1"/>
</dbReference>
<comment type="similarity">
    <text evidence="2">Belongs to the DapA family.</text>
</comment>
<evidence type="ECO:0000313" key="6">
    <source>
        <dbReference type="Proteomes" id="UP000577362"/>
    </source>
</evidence>